<sequence>MFLRDTLPVWSGISMGHDLEIPVCASYPVDHIPPSLPPTSMTLPTPERNSRVCPLALFNSLYLAFSYLFSNSCTPFEAALHSIFSRTFCAHSFSFFLLFSSEMKSAGKMFFSPVAEESNVYTRVWNLSVEFELFYAGFVVGSVCPSHCQSQNPIPLPFLAVYQLSYTRRMLCVMLYHGP</sequence>
<dbReference type="EMBL" id="JAWDGP010000221">
    <property type="protein sequence ID" value="KAK3802615.1"/>
    <property type="molecule type" value="Genomic_DNA"/>
</dbReference>
<evidence type="ECO:0000313" key="2">
    <source>
        <dbReference type="Proteomes" id="UP001283361"/>
    </source>
</evidence>
<proteinExistence type="predicted"/>
<accession>A0AAE1BB87</accession>
<dbReference type="Proteomes" id="UP001283361">
    <property type="component" value="Unassembled WGS sequence"/>
</dbReference>
<gene>
    <name evidence="1" type="ORF">RRG08_010386</name>
</gene>
<evidence type="ECO:0000313" key="1">
    <source>
        <dbReference type="EMBL" id="KAK3802615.1"/>
    </source>
</evidence>
<dbReference type="AlphaFoldDB" id="A0AAE1BB87"/>
<comment type="caution">
    <text evidence="1">The sequence shown here is derived from an EMBL/GenBank/DDBJ whole genome shotgun (WGS) entry which is preliminary data.</text>
</comment>
<reference evidence="1" key="1">
    <citation type="journal article" date="2023" name="G3 (Bethesda)">
        <title>A reference genome for the long-term kleptoplast-retaining sea slug Elysia crispata morphotype clarki.</title>
        <authorList>
            <person name="Eastman K.E."/>
            <person name="Pendleton A.L."/>
            <person name="Shaikh M.A."/>
            <person name="Suttiyut T."/>
            <person name="Ogas R."/>
            <person name="Tomko P."/>
            <person name="Gavelis G."/>
            <person name="Widhalm J.R."/>
            <person name="Wisecaver J.H."/>
        </authorList>
    </citation>
    <scope>NUCLEOTIDE SEQUENCE</scope>
    <source>
        <strain evidence="1">ECLA1</strain>
    </source>
</reference>
<organism evidence="1 2">
    <name type="scientific">Elysia crispata</name>
    <name type="common">lettuce slug</name>
    <dbReference type="NCBI Taxonomy" id="231223"/>
    <lineage>
        <taxon>Eukaryota</taxon>
        <taxon>Metazoa</taxon>
        <taxon>Spiralia</taxon>
        <taxon>Lophotrochozoa</taxon>
        <taxon>Mollusca</taxon>
        <taxon>Gastropoda</taxon>
        <taxon>Heterobranchia</taxon>
        <taxon>Euthyneura</taxon>
        <taxon>Panpulmonata</taxon>
        <taxon>Sacoglossa</taxon>
        <taxon>Placobranchoidea</taxon>
        <taxon>Plakobranchidae</taxon>
        <taxon>Elysia</taxon>
    </lineage>
</organism>
<keyword evidence="2" id="KW-1185">Reference proteome</keyword>
<name>A0AAE1BB87_9GAST</name>
<protein>
    <submittedName>
        <fullName evidence="1">Uncharacterized protein</fullName>
    </submittedName>
</protein>